<comment type="caution">
    <text evidence="1">The sequence shown here is derived from an EMBL/GenBank/DDBJ whole genome shotgun (WGS) entry which is preliminary data.</text>
</comment>
<sequence>NPATQTVENQAVTKKFVTAFLLYLHTICTQLVNIS</sequence>
<protein>
    <submittedName>
        <fullName evidence="1">Uncharacterized protein</fullName>
    </submittedName>
</protein>
<dbReference type="EMBL" id="SNRY01011530">
    <property type="protein sequence ID" value="KAA6304416.1"/>
    <property type="molecule type" value="Genomic_DNA"/>
</dbReference>
<feature type="non-terminal residue" evidence="1">
    <location>
        <position position="1"/>
    </location>
</feature>
<evidence type="ECO:0000313" key="1">
    <source>
        <dbReference type="EMBL" id="KAA6304416.1"/>
    </source>
</evidence>
<gene>
    <name evidence="1" type="ORF">EZS27_043935</name>
</gene>
<reference evidence="1" key="1">
    <citation type="submission" date="2019-03" db="EMBL/GenBank/DDBJ databases">
        <title>Single cell metagenomics reveals metabolic interactions within the superorganism composed of flagellate Streblomastix strix and complex community of Bacteroidetes bacteria on its surface.</title>
        <authorList>
            <person name="Treitli S.C."/>
            <person name="Kolisko M."/>
            <person name="Husnik F."/>
            <person name="Keeling P."/>
            <person name="Hampl V."/>
        </authorList>
    </citation>
    <scope>NUCLEOTIDE SEQUENCE</scope>
    <source>
        <strain evidence="1">STM</strain>
    </source>
</reference>
<organism evidence="1">
    <name type="scientific">termite gut metagenome</name>
    <dbReference type="NCBI Taxonomy" id="433724"/>
    <lineage>
        <taxon>unclassified sequences</taxon>
        <taxon>metagenomes</taxon>
        <taxon>organismal metagenomes</taxon>
    </lineage>
</organism>
<accession>A0A5J4P4Y2</accession>
<name>A0A5J4P4Y2_9ZZZZ</name>
<proteinExistence type="predicted"/>
<dbReference type="AlphaFoldDB" id="A0A5J4P4Y2"/>